<dbReference type="InterPro" id="IPR051673">
    <property type="entry name" value="SSDNA_exonuclease_RecJ"/>
</dbReference>
<dbReference type="GO" id="GO:0003676">
    <property type="term" value="F:nucleic acid binding"/>
    <property type="evidence" value="ECO:0007669"/>
    <property type="project" value="InterPro"/>
</dbReference>
<dbReference type="Proteomes" id="UP000190339">
    <property type="component" value="Unassembled WGS sequence"/>
</dbReference>
<dbReference type="Pfam" id="PF01368">
    <property type="entry name" value="DHH"/>
    <property type="match status" value="1"/>
</dbReference>
<accession>A0A1T5AGR2</accession>
<evidence type="ECO:0000313" key="10">
    <source>
        <dbReference type="Proteomes" id="UP000190339"/>
    </source>
</evidence>
<dbReference type="NCBIfam" id="TIGR00644">
    <property type="entry name" value="recJ"/>
    <property type="match status" value="1"/>
</dbReference>
<dbReference type="AlphaFoldDB" id="A0A1T5AGR2"/>
<keyword evidence="4" id="KW-0378">Hydrolase</keyword>
<dbReference type="RefSeq" id="WP_079511421.1">
    <property type="nucleotide sequence ID" value="NZ_FUYL01000002.1"/>
</dbReference>
<evidence type="ECO:0000256" key="3">
    <source>
        <dbReference type="ARBA" id="ARBA00022722"/>
    </source>
</evidence>
<evidence type="ECO:0000256" key="5">
    <source>
        <dbReference type="ARBA" id="ARBA00022839"/>
    </source>
</evidence>
<evidence type="ECO:0000259" key="7">
    <source>
        <dbReference type="Pfam" id="PF02272"/>
    </source>
</evidence>
<dbReference type="STRING" id="561365.SAMN05660866_00921"/>
<dbReference type="InterPro" id="IPR003156">
    <property type="entry name" value="DHHA1_dom"/>
</dbReference>
<feature type="domain" description="DHHA1" evidence="7">
    <location>
        <begin position="348"/>
        <end position="439"/>
    </location>
</feature>
<dbReference type="GO" id="GO:0006281">
    <property type="term" value="P:DNA repair"/>
    <property type="evidence" value="ECO:0007669"/>
    <property type="project" value="InterPro"/>
</dbReference>
<evidence type="ECO:0000313" key="9">
    <source>
        <dbReference type="EMBL" id="SKB33823.1"/>
    </source>
</evidence>
<dbReference type="InterPro" id="IPR004610">
    <property type="entry name" value="RecJ"/>
</dbReference>
<proteinExistence type="inferred from homology"/>
<comment type="similarity">
    <text evidence="1">Belongs to the RecJ family.</text>
</comment>
<dbReference type="GO" id="GO:0008409">
    <property type="term" value="F:5'-3' exonuclease activity"/>
    <property type="evidence" value="ECO:0007669"/>
    <property type="project" value="InterPro"/>
</dbReference>
<evidence type="ECO:0000256" key="2">
    <source>
        <dbReference type="ARBA" id="ARBA00019841"/>
    </source>
</evidence>
<keyword evidence="10" id="KW-1185">Reference proteome</keyword>
<organism evidence="9 10">
    <name type="scientific">Maribacter arcticus</name>
    <dbReference type="NCBI Taxonomy" id="561365"/>
    <lineage>
        <taxon>Bacteria</taxon>
        <taxon>Pseudomonadati</taxon>
        <taxon>Bacteroidota</taxon>
        <taxon>Flavobacteriia</taxon>
        <taxon>Flavobacteriales</taxon>
        <taxon>Flavobacteriaceae</taxon>
        <taxon>Maribacter</taxon>
    </lineage>
</organism>
<evidence type="ECO:0000259" key="8">
    <source>
        <dbReference type="Pfam" id="PF17768"/>
    </source>
</evidence>
<dbReference type="InterPro" id="IPR038763">
    <property type="entry name" value="DHH_sf"/>
</dbReference>
<dbReference type="Pfam" id="PF02272">
    <property type="entry name" value="DHHA1"/>
    <property type="match status" value="1"/>
</dbReference>
<keyword evidence="5 9" id="KW-0269">Exonuclease</keyword>
<dbReference type="GO" id="GO:0006310">
    <property type="term" value="P:DNA recombination"/>
    <property type="evidence" value="ECO:0007669"/>
    <property type="project" value="InterPro"/>
</dbReference>
<keyword evidence="3" id="KW-0540">Nuclease</keyword>
<dbReference type="SUPFAM" id="SSF64182">
    <property type="entry name" value="DHH phosphoesterases"/>
    <property type="match status" value="1"/>
</dbReference>
<name>A0A1T5AGR2_9FLAO</name>
<dbReference type="PANTHER" id="PTHR30255:SF2">
    <property type="entry name" value="SINGLE-STRANDED-DNA-SPECIFIC EXONUCLEASE RECJ"/>
    <property type="match status" value="1"/>
</dbReference>
<dbReference type="Pfam" id="PF17768">
    <property type="entry name" value="RecJ_OB"/>
    <property type="match status" value="1"/>
</dbReference>
<protein>
    <recommendedName>
        <fullName evidence="2">Single-stranded-DNA-specific exonuclease RecJ</fullName>
    </recommendedName>
</protein>
<gene>
    <name evidence="9" type="ORF">SAMN05660866_00921</name>
</gene>
<dbReference type="Gene3D" id="3.90.1640.30">
    <property type="match status" value="1"/>
</dbReference>
<evidence type="ECO:0000259" key="6">
    <source>
        <dbReference type="Pfam" id="PF01368"/>
    </source>
</evidence>
<evidence type="ECO:0000256" key="4">
    <source>
        <dbReference type="ARBA" id="ARBA00022801"/>
    </source>
</evidence>
<dbReference type="InterPro" id="IPR041122">
    <property type="entry name" value="RecJ_OB"/>
</dbReference>
<dbReference type="PANTHER" id="PTHR30255">
    <property type="entry name" value="SINGLE-STRANDED-DNA-SPECIFIC EXONUCLEASE RECJ"/>
    <property type="match status" value="1"/>
</dbReference>
<feature type="domain" description="RecJ OB" evidence="8">
    <location>
        <begin position="452"/>
        <end position="560"/>
    </location>
</feature>
<evidence type="ECO:0000256" key="1">
    <source>
        <dbReference type="ARBA" id="ARBA00005915"/>
    </source>
</evidence>
<reference evidence="10" key="1">
    <citation type="submission" date="2017-02" db="EMBL/GenBank/DDBJ databases">
        <authorList>
            <person name="Varghese N."/>
            <person name="Submissions S."/>
        </authorList>
    </citation>
    <scope>NUCLEOTIDE SEQUENCE [LARGE SCALE GENOMIC DNA]</scope>
    <source>
        <strain evidence="10">DSM 23546</strain>
    </source>
</reference>
<dbReference type="InterPro" id="IPR001667">
    <property type="entry name" value="DDH_dom"/>
</dbReference>
<sequence length="562" mass="62758">MRWTIKPKPKQEDIDVLANALQVDDLVAQLLLQRGITTFEGAKSFFRPQLSELHDPFLMKDMDIAVKRIEEAIDNGENILVFGDYDVDGTTAVALLSSYLLSYYPNVATYIPDRYDEGYGVSFKGIDFAEDNGFSLIVALDCGVKAIDKVAYAKEKDIDFIICDHHRPGTILPNAVAVLDPKREDCSYPYDELCGCGVGFKLIQALGSRRGETIDDLVYYLDLVATAIGADIVPITGENRILAYYGLQVINQQPRIGFKAIIDQLNKKELTITDVVFIIAPRINAAGRMKHGQHAVNLLTETSMDQAMKFASEIEKFNTDRRGLDQEITQEALVQIQENDEEEGFTTVVYKDTWHKGVIGIVASRLIETYYRPTLVFTKSGKKLAASARSVKGFDVYNALEGCADYIEQFGGHKYAAGLTMLEEQYLNFKHQFEKVVKESIDPQLLIPEITIDTEIELKDITPKLMRILKQFAPFGPGNMSPVFMAENIKDTGYAKGVGANAAHLKISVVQQDSYKIDGIGFNMGEKLSLVTSRKSFSAVFSLDENEWQGNVSLQLKLKDIK</sequence>
<dbReference type="OrthoDB" id="9809852at2"/>
<feature type="domain" description="DDH" evidence="6">
    <location>
        <begin position="78"/>
        <end position="228"/>
    </location>
</feature>
<dbReference type="Gene3D" id="3.10.310.30">
    <property type="match status" value="1"/>
</dbReference>
<dbReference type="EMBL" id="FUYL01000002">
    <property type="protein sequence ID" value="SKB33823.1"/>
    <property type="molecule type" value="Genomic_DNA"/>
</dbReference>